<sequence>MRVLCLHGHGTSSTIFETQLTAICEALDESMENEYIFIDGPVESDRVRGSYLLLSSGIHSQLIFGLAEAGMSEMVPGPFFGWFTGFTPNEIQASHDLVAEVIAEDGPFDAIFGFSQGATLALCYLLQHSEPPPVHFAVLFSCAGPAFSSDMSLSCEIIRGFVSDDFDTLQYLATDMESSGPDPSVPLSIGSDISPREAFMETISSALRLGGDNGFIAPAAAVEQWRAASVADREELMTRVFHPSLTSTRVKIPTVHVLGQSDTAEVFAQAALCRNLCDARLVEQVEHSAAHDVPRKSEEVQQVVQAILAAKSEAELMGF</sequence>
<dbReference type="GO" id="GO:0072330">
    <property type="term" value="P:monocarboxylic acid biosynthetic process"/>
    <property type="evidence" value="ECO:0007669"/>
    <property type="project" value="UniProtKB-ARBA"/>
</dbReference>
<name>A0A9W9UXI9_9EURO</name>
<evidence type="ECO:0000256" key="1">
    <source>
        <dbReference type="ARBA" id="ARBA00022801"/>
    </source>
</evidence>
<reference evidence="3" key="1">
    <citation type="submission" date="2022-11" db="EMBL/GenBank/DDBJ databases">
        <authorList>
            <person name="Petersen C."/>
        </authorList>
    </citation>
    <scope>NUCLEOTIDE SEQUENCE</scope>
    <source>
        <strain evidence="3">IBT 29864</strain>
    </source>
</reference>
<dbReference type="AlphaFoldDB" id="A0A9W9UXI9"/>
<evidence type="ECO:0000259" key="2">
    <source>
        <dbReference type="Pfam" id="PF03959"/>
    </source>
</evidence>
<dbReference type="EMBL" id="JAPZBS010000009">
    <property type="protein sequence ID" value="KAJ5358481.1"/>
    <property type="molecule type" value="Genomic_DNA"/>
</dbReference>
<dbReference type="SUPFAM" id="SSF53474">
    <property type="entry name" value="alpha/beta-Hydrolases"/>
    <property type="match status" value="1"/>
</dbReference>
<dbReference type="GO" id="GO:0017000">
    <property type="term" value="P:antibiotic biosynthetic process"/>
    <property type="evidence" value="ECO:0007669"/>
    <property type="project" value="UniProtKB-ARBA"/>
</dbReference>
<comment type="caution">
    <text evidence="3">The sequence shown here is derived from an EMBL/GenBank/DDBJ whole genome shotgun (WGS) entry which is preliminary data.</text>
</comment>
<dbReference type="PANTHER" id="PTHR48070">
    <property type="entry name" value="ESTERASE OVCA2"/>
    <property type="match status" value="1"/>
</dbReference>
<reference evidence="3" key="2">
    <citation type="journal article" date="2023" name="IMA Fungus">
        <title>Comparative genomic study of the Penicillium genus elucidates a diverse pangenome and 15 lateral gene transfer events.</title>
        <authorList>
            <person name="Petersen C."/>
            <person name="Sorensen T."/>
            <person name="Nielsen M.R."/>
            <person name="Sondergaard T.E."/>
            <person name="Sorensen J.L."/>
            <person name="Fitzpatrick D.A."/>
            <person name="Frisvad J.C."/>
            <person name="Nielsen K.L."/>
        </authorList>
    </citation>
    <scope>NUCLEOTIDE SEQUENCE</scope>
    <source>
        <strain evidence="3">IBT 29864</strain>
    </source>
</reference>
<dbReference type="GeneID" id="81442986"/>
<dbReference type="RefSeq" id="XP_056549767.1">
    <property type="nucleotide sequence ID" value="XM_056703807.1"/>
</dbReference>
<dbReference type="InterPro" id="IPR005645">
    <property type="entry name" value="FSH-like_dom"/>
</dbReference>
<dbReference type="GO" id="GO:0016787">
    <property type="term" value="F:hydrolase activity"/>
    <property type="evidence" value="ECO:0007669"/>
    <property type="project" value="UniProtKB-KW"/>
</dbReference>
<gene>
    <name evidence="3" type="ORF">N7496_010894</name>
</gene>
<keyword evidence="1" id="KW-0378">Hydrolase</keyword>
<dbReference type="InterPro" id="IPR029058">
    <property type="entry name" value="AB_hydrolase_fold"/>
</dbReference>
<dbReference type="InterPro" id="IPR050593">
    <property type="entry name" value="LovG"/>
</dbReference>
<dbReference type="GO" id="GO:0005634">
    <property type="term" value="C:nucleus"/>
    <property type="evidence" value="ECO:0007669"/>
    <property type="project" value="TreeGrafter"/>
</dbReference>
<feature type="domain" description="Serine hydrolase" evidence="2">
    <location>
        <begin position="1"/>
        <end position="303"/>
    </location>
</feature>
<dbReference type="Gene3D" id="3.40.50.1820">
    <property type="entry name" value="alpha/beta hydrolase"/>
    <property type="match status" value="1"/>
</dbReference>
<dbReference type="OrthoDB" id="414698at2759"/>
<dbReference type="Pfam" id="PF03959">
    <property type="entry name" value="FSH1"/>
    <property type="match status" value="1"/>
</dbReference>
<keyword evidence="4" id="KW-1185">Reference proteome</keyword>
<organism evidence="3 4">
    <name type="scientific">Penicillium cataractarum</name>
    <dbReference type="NCBI Taxonomy" id="2100454"/>
    <lineage>
        <taxon>Eukaryota</taxon>
        <taxon>Fungi</taxon>
        <taxon>Dikarya</taxon>
        <taxon>Ascomycota</taxon>
        <taxon>Pezizomycotina</taxon>
        <taxon>Eurotiomycetes</taxon>
        <taxon>Eurotiomycetidae</taxon>
        <taxon>Eurotiales</taxon>
        <taxon>Aspergillaceae</taxon>
        <taxon>Penicillium</taxon>
    </lineage>
</organism>
<proteinExistence type="predicted"/>
<dbReference type="Proteomes" id="UP001147782">
    <property type="component" value="Unassembled WGS sequence"/>
</dbReference>
<protein>
    <recommendedName>
        <fullName evidence="2">Serine hydrolase domain-containing protein</fullName>
    </recommendedName>
</protein>
<dbReference type="GO" id="GO:0019748">
    <property type="term" value="P:secondary metabolic process"/>
    <property type="evidence" value="ECO:0007669"/>
    <property type="project" value="TreeGrafter"/>
</dbReference>
<dbReference type="PANTHER" id="PTHR48070:SF4">
    <property type="entry name" value="ESTERASE ALNB"/>
    <property type="match status" value="1"/>
</dbReference>
<evidence type="ECO:0000313" key="3">
    <source>
        <dbReference type="EMBL" id="KAJ5358481.1"/>
    </source>
</evidence>
<evidence type="ECO:0000313" key="4">
    <source>
        <dbReference type="Proteomes" id="UP001147782"/>
    </source>
</evidence>
<dbReference type="GO" id="GO:0005737">
    <property type="term" value="C:cytoplasm"/>
    <property type="evidence" value="ECO:0007669"/>
    <property type="project" value="TreeGrafter"/>
</dbReference>
<accession>A0A9W9UXI9</accession>